<dbReference type="Pfam" id="PF00005">
    <property type="entry name" value="ABC_tran"/>
    <property type="match status" value="1"/>
</dbReference>
<keyword evidence="3" id="KW-0067">ATP-binding</keyword>
<dbReference type="PROSITE" id="PS00211">
    <property type="entry name" value="ABC_TRANSPORTER_1"/>
    <property type="match status" value="1"/>
</dbReference>
<dbReference type="SMART" id="SM00382">
    <property type="entry name" value="AAA"/>
    <property type="match status" value="1"/>
</dbReference>
<dbReference type="InterPro" id="IPR027417">
    <property type="entry name" value="P-loop_NTPase"/>
</dbReference>
<dbReference type="InterPro" id="IPR003439">
    <property type="entry name" value="ABC_transporter-like_ATP-bd"/>
</dbReference>
<dbReference type="PANTHER" id="PTHR24220">
    <property type="entry name" value="IMPORT ATP-BINDING PROTEIN"/>
    <property type="match status" value="1"/>
</dbReference>
<dbReference type="EMBL" id="UOEK01000422">
    <property type="protein sequence ID" value="VAW07837.1"/>
    <property type="molecule type" value="Genomic_DNA"/>
</dbReference>
<evidence type="ECO:0000256" key="1">
    <source>
        <dbReference type="ARBA" id="ARBA00022448"/>
    </source>
</evidence>
<organism evidence="5">
    <name type="scientific">hydrothermal vent metagenome</name>
    <dbReference type="NCBI Taxonomy" id="652676"/>
    <lineage>
        <taxon>unclassified sequences</taxon>
        <taxon>metagenomes</taxon>
        <taxon>ecological metagenomes</taxon>
    </lineage>
</organism>
<sequence>MTGSPVLSMQRVGRTHGTGAQRVDALVNVDLEVARGELVAVTGRSGSGKTTLLNLAGGLDEATTGSVEVEGRLLAELSRTELAELRRLRVGYVFQQFNLLPTLTAGENVSLPLELDGMSLRKARKHAETALAEVGLEDMADRYPDQLSGGEQQRVAIARGFVGPRVLLLADEPTGALDEVTSESILRLLRARCDQGAAAMLVTHEPAYAAWADRVVRIRDGRIEHISERSAVPAGVEAITP</sequence>
<feature type="domain" description="ABC transporter" evidence="4">
    <location>
        <begin position="7"/>
        <end position="238"/>
    </location>
</feature>
<dbReference type="InterPro" id="IPR017911">
    <property type="entry name" value="MacB-like_ATP-bd"/>
</dbReference>
<evidence type="ECO:0000256" key="2">
    <source>
        <dbReference type="ARBA" id="ARBA00022741"/>
    </source>
</evidence>
<evidence type="ECO:0000259" key="4">
    <source>
        <dbReference type="PROSITE" id="PS50893"/>
    </source>
</evidence>
<keyword evidence="2" id="KW-0547">Nucleotide-binding</keyword>
<protein>
    <submittedName>
        <fullName evidence="5">ABC-type antimicrobial peptide transport system, ATPase component</fullName>
    </submittedName>
</protein>
<accession>A0A3B0T3C8</accession>
<dbReference type="SUPFAM" id="SSF52540">
    <property type="entry name" value="P-loop containing nucleoside triphosphate hydrolases"/>
    <property type="match status" value="1"/>
</dbReference>
<dbReference type="InterPro" id="IPR017871">
    <property type="entry name" value="ABC_transporter-like_CS"/>
</dbReference>
<dbReference type="CDD" id="cd03255">
    <property type="entry name" value="ABC_MJ0796_LolCDE_FtsE"/>
    <property type="match status" value="1"/>
</dbReference>
<name>A0A3B0T3C8_9ZZZZ</name>
<dbReference type="AlphaFoldDB" id="A0A3B0T3C8"/>
<dbReference type="Gene3D" id="3.40.50.300">
    <property type="entry name" value="P-loop containing nucleotide triphosphate hydrolases"/>
    <property type="match status" value="1"/>
</dbReference>
<dbReference type="GO" id="GO:0016887">
    <property type="term" value="F:ATP hydrolysis activity"/>
    <property type="evidence" value="ECO:0007669"/>
    <property type="project" value="InterPro"/>
</dbReference>
<dbReference type="GO" id="GO:0022857">
    <property type="term" value="F:transmembrane transporter activity"/>
    <property type="evidence" value="ECO:0007669"/>
    <property type="project" value="TreeGrafter"/>
</dbReference>
<gene>
    <name evidence="5" type="ORF">MNBD_ACTINO02-1388</name>
</gene>
<dbReference type="GO" id="GO:0005886">
    <property type="term" value="C:plasma membrane"/>
    <property type="evidence" value="ECO:0007669"/>
    <property type="project" value="TreeGrafter"/>
</dbReference>
<dbReference type="PROSITE" id="PS50893">
    <property type="entry name" value="ABC_TRANSPORTER_2"/>
    <property type="match status" value="1"/>
</dbReference>
<dbReference type="InterPro" id="IPR003593">
    <property type="entry name" value="AAA+_ATPase"/>
</dbReference>
<evidence type="ECO:0000256" key="3">
    <source>
        <dbReference type="ARBA" id="ARBA00022840"/>
    </source>
</evidence>
<reference evidence="5" key="1">
    <citation type="submission" date="2018-06" db="EMBL/GenBank/DDBJ databases">
        <authorList>
            <person name="Zhirakovskaya E."/>
        </authorList>
    </citation>
    <scope>NUCLEOTIDE SEQUENCE</scope>
</reference>
<evidence type="ECO:0000313" key="5">
    <source>
        <dbReference type="EMBL" id="VAW07837.1"/>
    </source>
</evidence>
<keyword evidence="1" id="KW-0813">Transport</keyword>
<dbReference type="GO" id="GO:0098796">
    <property type="term" value="C:membrane protein complex"/>
    <property type="evidence" value="ECO:0007669"/>
    <property type="project" value="UniProtKB-ARBA"/>
</dbReference>
<proteinExistence type="predicted"/>
<dbReference type="InterPro" id="IPR015854">
    <property type="entry name" value="ABC_transpr_LolD-like"/>
</dbReference>
<dbReference type="FunFam" id="3.40.50.300:FF:000032">
    <property type="entry name" value="Export ABC transporter ATP-binding protein"/>
    <property type="match status" value="1"/>
</dbReference>
<dbReference type="PANTHER" id="PTHR24220:SF659">
    <property type="entry name" value="TRANSPORTER, PUTATIVE-RELATED"/>
    <property type="match status" value="1"/>
</dbReference>
<dbReference type="GO" id="GO:0005524">
    <property type="term" value="F:ATP binding"/>
    <property type="evidence" value="ECO:0007669"/>
    <property type="project" value="UniProtKB-KW"/>
</dbReference>